<evidence type="ECO:0000256" key="2">
    <source>
        <dbReference type="ARBA" id="ARBA00022475"/>
    </source>
</evidence>
<dbReference type="PIRSF" id="PIRSF035875">
    <property type="entry name" value="RNase_BN"/>
    <property type="match status" value="1"/>
</dbReference>
<dbReference type="Pfam" id="PF03631">
    <property type="entry name" value="Virul_fac_BrkB"/>
    <property type="match status" value="1"/>
</dbReference>
<accession>A0ABP7JCG4</accession>
<feature type="transmembrane region" description="Helical" evidence="6">
    <location>
        <begin position="264"/>
        <end position="281"/>
    </location>
</feature>
<feature type="transmembrane region" description="Helical" evidence="6">
    <location>
        <begin position="238"/>
        <end position="258"/>
    </location>
</feature>
<evidence type="ECO:0000256" key="3">
    <source>
        <dbReference type="ARBA" id="ARBA00022692"/>
    </source>
</evidence>
<evidence type="ECO:0000313" key="8">
    <source>
        <dbReference type="Proteomes" id="UP001500888"/>
    </source>
</evidence>
<evidence type="ECO:0000313" key="7">
    <source>
        <dbReference type="EMBL" id="GAA3841352.1"/>
    </source>
</evidence>
<evidence type="ECO:0000256" key="4">
    <source>
        <dbReference type="ARBA" id="ARBA00022989"/>
    </source>
</evidence>
<dbReference type="PANTHER" id="PTHR30213">
    <property type="entry name" value="INNER MEMBRANE PROTEIN YHJD"/>
    <property type="match status" value="1"/>
</dbReference>
<feature type="transmembrane region" description="Helical" evidence="6">
    <location>
        <begin position="51"/>
        <end position="79"/>
    </location>
</feature>
<proteinExistence type="predicted"/>
<dbReference type="EMBL" id="BAAAZR010000052">
    <property type="protein sequence ID" value="GAA3841352.1"/>
    <property type="molecule type" value="Genomic_DNA"/>
</dbReference>
<reference evidence="8" key="1">
    <citation type="journal article" date="2019" name="Int. J. Syst. Evol. Microbiol.">
        <title>The Global Catalogue of Microorganisms (GCM) 10K type strain sequencing project: providing services to taxonomists for standard genome sequencing and annotation.</title>
        <authorList>
            <consortium name="The Broad Institute Genomics Platform"/>
            <consortium name="The Broad Institute Genome Sequencing Center for Infectious Disease"/>
            <person name="Wu L."/>
            <person name="Ma J."/>
        </authorList>
    </citation>
    <scope>NUCLEOTIDE SEQUENCE [LARGE SCALE GENOMIC DNA]</scope>
    <source>
        <strain evidence="8">JCM 16908</strain>
    </source>
</reference>
<keyword evidence="3 6" id="KW-0812">Transmembrane</keyword>
<name>A0ABP7JCG4_9ACTN</name>
<organism evidence="7 8">
    <name type="scientific">Sphaerisporangium flaviroseum</name>
    <dbReference type="NCBI Taxonomy" id="509199"/>
    <lineage>
        <taxon>Bacteria</taxon>
        <taxon>Bacillati</taxon>
        <taxon>Actinomycetota</taxon>
        <taxon>Actinomycetes</taxon>
        <taxon>Streptosporangiales</taxon>
        <taxon>Streptosporangiaceae</taxon>
        <taxon>Sphaerisporangium</taxon>
    </lineage>
</organism>
<evidence type="ECO:0000256" key="6">
    <source>
        <dbReference type="SAM" id="Phobius"/>
    </source>
</evidence>
<feature type="transmembrane region" description="Helical" evidence="6">
    <location>
        <begin position="200"/>
        <end position="226"/>
    </location>
</feature>
<dbReference type="RefSeq" id="WP_344951928.1">
    <property type="nucleotide sequence ID" value="NZ_BAAAZR010000052.1"/>
</dbReference>
<keyword evidence="4 6" id="KW-1133">Transmembrane helix</keyword>
<protein>
    <submittedName>
        <fullName evidence="7">YihY/virulence factor BrkB family protein</fullName>
    </submittedName>
</protein>
<dbReference type="Proteomes" id="UP001500888">
    <property type="component" value="Unassembled WGS sequence"/>
</dbReference>
<feature type="transmembrane region" description="Helical" evidence="6">
    <location>
        <begin position="159"/>
        <end position="180"/>
    </location>
</feature>
<comment type="subcellular location">
    <subcellularLocation>
        <location evidence="1">Cell membrane</location>
        <topology evidence="1">Multi-pass membrane protein</topology>
    </subcellularLocation>
</comment>
<comment type="caution">
    <text evidence="7">The sequence shown here is derived from an EMBL/GenBank/DDBJ whole genome shotgun (WGS) entry which is preliminary data.</text>
</comment>
<keyword evidence="8" id="KW-1185">Reference proteome</keyword>
<keyword evidence="5 6" id="KW-0472">Membrane</keyword>
<evidence type="ECO:0000256" key="1">
    <source>
        <dbReference type="ARBA" id="ARBA00004651"/>
    </source>
</evidence>
<evidence type="ECO:0000256" key="5">
    <source>
        <dbReference type="ARBA" id="ARBA00023136"/>
    </source>
</evidence>
<sequence>MGSVWASILRWVEVIKGWGRARTEYYRVRWPWADHLIRTVHRYQSLRGDRLAGAVTYFAFLSFFPLMALAFAVFGYFLAFNPDVLTTLEKAVNQQLPGLAKDLHVRELAEARRSAGLIGLAGLLYAGLGAVDALRDALHEICVSCEPPMNWFLGKLRDLVALVLIGLTLVISVLVSGFTVQATGTVLGWLRLDDSIVAAALVPAAGVLIGIGADMLVFIVILGWLAKVSQPFTIVLRGALLGAVGFGVLKQVATLLLSHTVGNPIYGVFSVVVGLLIWLNLSARWVLYVGAWTVTADGAPPPEPTPIPTSEYN</sequence>
<keyword evidence="2" id="KW-1003">Cell membrane</keyword>
<dbReference type="PANTHER" id="PTHR30213:SF1">
    <property type="entry name" value="INNER MEMBRANE PROTEIN YHJD"/>
    <property type="match status" value="1"/>
</dbReference>
<dbReference type="InterPro" id="IPR017039">
    <property type="entry name" value="Virul_fac_BrkB"/>
</dbReference>
<gene>
    <name evidence="7" type="ORF">GCM10022226_74790</name>
</gene>